<sequence length="208" mass="22542">DWVDDTSDQAVSTYGYIYINAAGKIEMDDVEADEADTSGNTSGILRYNDTGTDTTDRRMIGWFFMNATGSGELNSYEVGNLKDGDVVNSVYHTDTTNDVINDTSYGTDVTAMTVRFYSSGRGKTNILGNVRFSAADAVSRQIHIEVHDGADIEASEGGLVNHLTNITDNIICMHSETYAQGGITFDLKGKIDVGTVTIAHKTIIITEN</sequence>
<name>A0A0F8YP33_9ZZZZ</name>
<protein>
    <submittedName>
        <fullName evidence="1">Uncharacterized protein</fullName>
    </submittedName>
</protein>
<dbReference type="EMBL" id="LAZR01065273">
    <property type="protein sequence ID" value="KKK55889.1"/>
    <property type="molecule type" value="Genomic_DNA"/>
</dbReference>
<accession>A0A0F8YP33</accession>
<feature type="non-terminal residue" evidence="1">
    <location>
        <position position="1"/>
    </location>
</feature>
<reference evidence="1" key="1">
    <citation type="journal article" date="2015" name="Nature">
        <title>Complex archaea that bridge the gap between prokaryotes and eukaryotes.</title>
        <authorList>
            <person name="Spang A."/>
            <person name="Saw J.H."/>
            <person name="Jorgensen S.L."/>
            <person name="Zaremba-Niedzwiedzka K."/>
            <person name="Martijn J."/>
            <person name="Lind A.E."/>
            <person name="van Eijk R."/>
            <person name="Schleper C."/>
            <person name="Guy L."/>
            <person name="Ettema T.J."/>
        </authorList>
    </citation>
    <scope>NUCLEOTIDE SEQUENCE</scope>
</reference>
<gene>
    <name evidence="1" type="ORF">LCGC14_3070040</name>
</gene>
<organism evidence="1">
    <name type="scientific">marine sediment metagenome</name>
    <dbReference type="NCBI Taxonomy" id="412755"/>
    <lineage>
        <taxon>unclassified sequences</taxon>
        <taxon>metagenomes</taxon>
        <taxon>ecological metagenomes</taxon>
    </lineage>
</organism>
<evidence type="ECO:0000313" key="1">
    <source>
        <dbReference type="EMBL" id="KKK55889.1"/>
    </source>
</evidence>
<comment type="caution">
    <text evidence="1">The sequence shown here is derived from an EMBL/GenBank/DDBJ whole genome shotgun (WGS) entry which is preliminary data.</text>
</comment>
<proteinExistence type="predicted"/>
<dbReference type="AlphaFoldDB" id="A0A0F8YP33"/>